<dbReference type="AlphaFoldDB" id="B8C4A0"/>
<reference evidence="3 4" key="2">
    <citation type="journal article" date="2008" name="Nature">
        <title>The Phaeodactylum genome reveals the evolutionary history of diatom genomes.</title>
        <authorList>
            <person name="Bowler C."/>
            <person name="Allen A.E."/>
            <person name="Badger J.H."/>
            <person name="Grimwood J."/>
            <person name="Jabbari K."/>
            <person name="Kuo A."/>
            <person name="Maheswari U."/>
            <person name="Martens C."/>
            <person name="Maumus F."/>
            <person name="Otillar R.P."/>
            <person name="Rayko E."/>
            <person name="Salamov A."/>
            <person name="Vandepoele K."/>
            <person name="Beszteri B."/>
            <person name="Gruber A."/>
            <person name="Heijde M."/>
            <person name="Katinka M."/>
            <person name="Mock T."/>
            <person name="Valentin K."/>
            <person name="Verret F."/>
            <person name="Berges J.A."/>
            <person name="Brownlee C."/>
            <person name="Cadoret J.P."/>
            <person name="Chiovitti A."/>
            <person name="Choi C.J."/>
            <person name="Coesel S."/>
            <person name="De Martino A."/>
            <person name="Detter J.C."/>
            <person name="Durkin C."/>
            <person name="Falciatore A."/>
            <person name="Fournet J."/>
            <person name="Haruta M."/>
            <person name="Huysman M.J."/>
            <person name="Jenkins B.D."/>
            <person name="Jiroutova K."/>
            <person name="Jorgensen R.E."/>
            <person name="Joubert Y."/>
            <person name="Kaplan A."/>
            <person name="Kroger N."/>
            <person name="Kroth P.G."/>
            <person name="La Roche J."/>
            <person name="Lindquist E."/>
            <person name="Lommer M."/>
            <person name="Martin-Jezequel V."/>
            <person name="Lopez P.J."/>
            <person name="Lucas S."/>
            <person name="Mangogna M."/>
            <person name="McGinnis K."/>
            <person name="Medlin L.K."/>
            <person name="Montsant A."/>
            <person name="Oudot-Le Secq M.P."/>
            <person name="Napoli C."/>
            <person name="Obornik M."/>
            <person name="Parker M.S."/>
            <person name="Petit J.L."/>
            <person name="Porcel B.M."/>
            <person name="Poulsen N."/>
            <person name="Robison M."/>
            <person name="Rychlewski L."/>
            <person name="Rynearson T.A."/>
            <person name="Schmutz J."/>
            <person name="Shapiro H."/>
            <person name="Siaut M."/>
            <person name="Stanley M."/>
            <person name="Sussman M.R."/>
            <person name="Taylor A.R."/>
            <person name="Vardi A."/>
            <person name="von Dassow P."/>
            <person name="Vyverman W."/>
            <person name="Willis A."/>
            <person name="Wyrwicz L.S."/>
            <person name="Rokhsar D.S."/>
            <person name="Weissenbach J."/>
            <person name="Armbrust E.V."/>
            <person name="Green B.R."/>
            <person name="Van de Peer Y."/>
            <person name="Grigoriev I.V."/>
        </authorList>
    </citation>
    <scope>NUCLEOTIDE SEQUENCE [LARGE SCALE GENOMIC DNA]</scope>
    <source>
        <strain evidence="3 4">CCMP1335</strain>
    </source>
</reference>
<dbReference type="KEGG" id="tps:THAPSDRAFT_6424"/>
<dbReference type="Gene3D" id="2.30.42.10">
    <property type="match status" value="1"/>
</dbReference>
<reference evidence="3 4" key="1">
    <citation type="journal article" date="2004" name="Science">
        <title>The genome of the diatom Thalassiosira pseudonana: ecology, evolution, and metabolism.</title>
        <authorList>
            <person name="Armbrust E.V."/>
            <person name="Berges J.A."/>
            <person name="Bowler C."/>
            <person name="Green B.R."/>
            <person name="Martinez D."/>
            <person name="Putnam N.H."/>
            <person name="Zhou S."/>
            <person name="Allen A.E."/>
            <person name="Apt K.E."/>
            <person name="Bechner M."/>
            <person name="Brzezinski M.A."/>
            <person name="Chaal B.K."/>
            <person name="Chiovitti A."/>
            <person name="Davis A.K."/>
            <person name="Demarest M.S."/>
            <person name="Detter J.C."/>
            <person name="Glavina T."/>
            <person name="Goodstein D."/>
            <person name="Hadi M.Z."/>
            <person name="Hellsten U."/>
            <person name="Hildebrand M."/>
            <person name="Jenkins B.D."/>
            <person name="Jurka J."/>
            <person name="Kapitonov V.V."/>
            <person name="Kroger N."/>
            <person name="Lau W.W."/>
            <person name="Lane T.W."/>
            <person name="Larimer F.W."/>
            <person name="Lippmeier J.C."/>
            <person name="Lucas S."/>
            <person name="Medina M."/>
            <person name="Montsant A."/>
            <person name="Obornik M."/>
            <person name="Parker M.S."/>
            <person name="Palenik B."/>
            <person name="Pazour G.J."/>
            <person name="Richardson P.M."/>
            <person name="Rynearson T.A."/>
            <person name="Saito M.A."/>
            <person name="Schwartz D.C."/>
            <person name="Thamatrakoln K."/>
            <person name="Valentin K."/>
            <person name="Vardi A."/>
            <person name="Wilkerson F.P."/>
            <person name="Rokhsar D.S."/>
        </authorList>
    </citation>
    <scope>NUCLEOTIDE SEQUENCE [LARGE SCALE GENOMIC DNA]</scope>
    <source>
        <strain evidence="3 4">CCMP1335</strain>
    </source>
</reference>
<accession>B8C4A0</accession>
<dbReference type="HOGENOM" id="CLU_439762_0_0_1"/>
<dbReference type="SMART" id="SM00228">
    <property type="entry name" value="PDZ"/>
    <property type="match status" value="2"/>
</dbReference>
<dbReference type="PROSITE" id="PS50106">
    <property type="entry name" value="PDZ"/>
    <property type="match status" value="1"/>
</dbReference>
<feature type="region of interest" description="Disordered" evidence="1">
    <location>
        <begin position="242"/>
        <end position="283"/>
    </location>
</feature>
<gene>
    <name evidence="3" type="ORF">THAPSDRAFT_6424</name>
</gene>
<dbReference type="RefSeq" id="XP_002291579.1">
    <property type="nucleotide sequence ID" value="XM_002291543.1"/>
</dbReference>
<dbReference type="InterPro" id="IPR036034">
    <property type="entry name" value="PDZ_sf"/>
</dbReference>
<protein>
    <recommendedName>
        <fullName evidence="2">PDZ domain-containing protein</fullName>
    </recommendedName>
</protein>
<evidence type="ECO:0000313" key="4">
    <source>
        <dbReference type="Proteomes" id="UP000001449"/>
    </source>
</evidence>
<dbReference type="GeneID" id="7444548"/>
<evidence type="ECO:0000313" key="3">
    <source>
        <dbReference type="EMBL" id="EED91686.1"/>
    </source>
</evidence>
<dbReference type="eggNOG" id="ENOG502RWMB">
    <property type="taxonomic scope" value="Eukaryota"/>
</dbReference>
<keyword evidence="4" id="KW-1185">Reference proteome</keyword>
<dbReference type="Proteomes" id="UP000001449">
    <property type="component" value="Chromosome 6"/>
</dbReference>
<dbReference type="EMBL" id="CM000643">
    <property type="protein sequence ID" value="EED91686.1"/>
    <property type="molecule type" value="Genomic_DNA"/>
</dbReference>
<dbReference type="PaxDb" id="35128-Thaps6424"/>
<sequence>MTLPPKKMTGIYYSLPPSSQNNNMATSQQQLYQSSVILDRNQSMPAHLDYDVDECIQDVSPTPDIVRSLEDHTMTSVNYDDSADAQEFGKLTLNDGGRELVSPLPKRLDGGDNEGRNETYMMNGNHGATTSHTKDREAVAQPLSSSSTYPAVVCGDATNKKLVKIKVWDPNHPHSQPAIVTVEMDVRTTQHDNMGGMEQQFANASLGLGELIQIRRSDVDGNQGGTQSIVEIWQSDQEIPNATTTTNDEALPHPQSEPPQLADPLPTNDTTNPTDTLLPQPVKGLEPFTIPSVISKTIIKSTPTEKVGLAFRKAHGTIVLEKIMPGSPFDGSKIRPGHECLCINGHRVRSARRAAEIVRETTTSLSLMVSDAPRPPGTMYTMIQLGENDRNTTSGYRNSSEIVSAAGMTFKIKHGLVQLVRVDDNSPIVSTSMKVGDFVLAINGRASATIQVAASLLSESKESFVPILYFNMRQLRVSLVDKVIGDLWKKEWSEDYDECVVLQPGGNSNPLTLRFKEEGMCELLDPLRAFRDSNEAHATIPPDHPLNTVVETLNHGIICVLAAIRDGVELAASTGETGGGSENGRKSNSSSIVSNLAKLSEMHKEGLLSEEDFEAIKAKLAL</sequence>
<feature type="domain" description="PDZ" evidence="2">
    <location>
        <begin position="295"/>
        <end position="373"/>
    </location>
</feature>
<organism evidence="3 4">
    <name type="scientific">Thalassiosira pseudonana</name>
    <name type="common">Marine diatom</name>
    <name type="synonym">Cyclotella nana</name>
    <dbReference type="NCBI Taxonomy" id="35128"/>
    <lineage>
        <taxon>Eukaryota</taxon>
        <taxon>Sar</taxon>
        <taxon>Stramenopiles</taxon>
        <taxon>Ochrophyta</taxon>
        <taxon>Bacillariophyta</taxon>
        <taxon>Coscinodiscophyceae</taxon>
        <taxon>Thalassiosirophycidae</taxon>
        <taxon>Thalassiosirales</taxon>
        <taxon>Thalassiosiraceae</taxon>
        <taxon>Thalassiosira</taxon>
    </lineage>
</organism>
<feature type="compositionally biased region" description="Low complexity" evidence="1">
    <location>
        <begin position="263"/>
        <end position="279"/>
    </location>
</feature>
<evidence type="ECO:0000259" key="2">
    <source>
        <dbReference type="PROSITE" id="PS50106"/>
    </source>
</evidence>
<dbReference type="SUPFAM" id="SSF50156">
    <property type="entry name" value="PDZ domain-like"/>
    <property type="match status" value="1"/>
</dbReference>
<dbReference type="InterPro" id="IPR001478">
    <property type="entry name" value="PDZ"/>
</dbReference>
<proteinExistence type="predicted"/>
<dbReference type="InParanoid" id="B8C4A0"/>
<evidence type="ECO:0000256" key="1">
    <source>
        <dbReference type="SAM" id="MobiDB-lite"/>
    </source>
</evidence>
<name>B8C4A0_THAPS</name>